<sequence length="708" mass="75617">MNVHNVRYIDPTSGRNLPGYNTSTTDGGKIHLDPTAILHRQLPTIELRAHQLCKEKDFPMYIVDDSTLRVPYYLLHHKSLRAAFKISAGTHYEVKEHGKILYRMHFPSTDVTTGDAKAQMDSFVGIIKGIADVIRRDLLSTYQLLFYAHYCKVLDLLKIPRRTEVTNYKDALKLAADDIQILYILRFVIDQVKACLKIPTYIKYLEDSVMKHRGMVIDNYSGPKERQNFATRLISSAMTDLHSQFAQRFGAKIKPGCLWETKKFKNTPHPANPLTHPFPANNQVAAPSPYSAHAGGHVVYVTPPNNSNGFNHTFPLHYAQPPHGTRNLQQTSMNQLGQTNPNFSIQSSSSTSVSPSSTSTFFPSADGSPGNNDGRNHIDHMSQSSTIATYQSAPTPPTNTYMDASNQSASNLPAAVTVIDAAVTFSGAAATDVVGGAPLPTPAAAPVVVTAPAVVTPAATITVTGAAPAPPTALVTAALAEAKKKVEEEEADKAEAAAEAEAKNKAQEEEADKAKAAAAADAKKKSDKEAAAIAKAEAEAKAAAAADAKKKSDKEAAAIAKAEAEAKAAAEAEAKKKADEEAAKAEAKAKATAGVTAAAAATAAVTITVSTDSESSPPRGKSKMDDGTAQKKNLVEAATKKKPTKKSPKRKGVVGAKLKNMEAELTAALAKVDQAKKNQVSYCLQEKTRNCRMIIVIILSTDLSSLLT</sequence>
<feature type="compositionally biased region" description="Basic residues" evidence="1">
    <location>
        <begin position="640"/>
        <end position="652"/>
    </location>
</feature>
<accession>A0A1E7FKI8</accession>
<name>A0A1E7FKI8_9STRA</name>
<evidence type="ECO:0000313" key="2">
    <source>
        <dbReference type="EMBL" id="OEU18690.1"/>
    </source>
</evidence>
<gene>
    <name evidence="2" type="ORF">FRACYDRAFT_236968</name>
</gene>
<feature type="region of interest" description="Disordered" evidence="1">
    <location>
        <begin position="334"/>
        <end position="379"/>
    </location>
</feature>
<keyword evidence="3" id="KW-1185">Reference proteome</keyword>
<reference evidence="2 3" key="1">
    <citation type="submission" date="2016-09" db="EMBL/GenBank/DDBJ databases">
        <title>Extensive genetic diversity and differential bi-allelic expression allows diatom success in the polar Southern Ocean.</title>
        <authorList>
            <consortium name="DOE Joint Genome Institute"/>
            <person name="Mock T."/>
            <person name="Otillar R.P."/>
            <person name="Strauss J."/>
            <person name="Dupont C."/>
            <person name="Frickenhaus S."/>
            <person name="Maumus F."/>
            <person name="Mcmullan M."/>
            <person name="Sanges R."/>
            <person name="Schmutz J."/>
            <person name="Toseland A."/>
            <person name="Valas R."/>
            <person name="Veluchamy A."/>
            <person name="Ward B.J."/>
            <person name="Allen A."/>
            <person name="Barry K."/>
            <person name="Falciatore A."/>
            <person name="Ferrante M."/>
            <person name="Fortunato A.E."/>
            <person name="Gloeckner G."/>
            <person name="Gruber A."/>
            <person name="Hipkin R."/>
            <person name="Janech M."/>
            <person name="Kroth P."/>
            <person name="Leese F."/>
            <person name="Lindquist E."/>
            <person name="Lyon B.R."/>
            <person name="Martin J."/>
            <person name="Mayer C."/>
            <person name="Parker M."/>
            <person name="Quesneville H."/>
            <person name="Raymond J."/>
            <person name="Uhlig C."/>
            <person name="Valentin K.U."/>
            <person name="Worden A.Z."/>
            <person name="Armbrust E.V."/>
            <person name="Bowler C."/>
            <person name="Green B."/>
            <person name="Moulton V."/>
            <person name="Van Oosterhout C."/>
            <person name="Grigoriev I."/>
        </authorList>
    </citation>
    <scope>NUCLEOTIDE SEQUENCE [LARGE SCALE GENOMIC DNA]</scope>
    <source>
        <strain evidence="2 3">CCMP1102</strain>
    </source>
</reference>
<feature type="compositionally biased region" description="Low complexity" evidence="1">
    <location>
        <begin position="341"/>
        <end position="364"/>
    </location>
</feature>
<dbReference type="Proteomes" id="UP000095751">
    <property type="component" value="Unassembled WGS sequence"/>
</dbReference>
<evidence type="ECO:0000256" key="1">
    <source>
        <dbReference type="SAM" id="MobiDB-lite"/>
    </source>
</evidence>
<dbReference type="InParanoid" id="A0A1E7FKI8"/>
<dbReference type="KEGG" id="fcy:FRACYDRAFT_236968"/>
<evidence type="ECO:0000313" key="3">
    <source>
        <dbReference type="Proteomes" id="UP000095751"/>
    </source>
</evidence>
<organism evidence="2 3">
    <name type="scientific">Fragilariopsis cylindrus CCMP1102</name>
    <dbReference type="NCBI Taxonomy" id="635003"/>
    <lineage>
        <taxon>Eukaryota</taxon>
        <taxon>Sar</taxon>
        <taxon>Stramenopiles</taxon>
        <taxon>Ochrophyta</taxon>
        <taxon>Bacillariophyta</taxon>
        <taxon>Bacillariophyceae</taxon>
        <taxon>Bacillariophycidae</taxon>
        <taxon>Bacillariales</taxon>
        <taxon>Bacillariaceae</taxon>
        <taxon>Fragilariopsis</taxon>
    </lineage>
</organism>
<proteinExistence type="predicted"/>
<feature type="region of interest" description="Disordered" evidence="1">
    <location>
        <begin position="488"/>
        <end position="522"/>
    </location>
</feature>
<protein>
    <submittedName>
        <fullName evidence="2">Uncharacterized protein</fullName>
    </submittedName>
</protein>
<feature type="region of interest" description="Disordered" evidence="1">
    <location>
        <begin position="608"/>
        <end position="653"/>
    </location>
</feature>
<dbReference type="AlphaFoldDB" id="A0A1E7FKI8"/>
<dbReference type="EMBL" id="KV784356">
    <property type="protein sequence ID" value="OEU18690.1"/>
    <property type="molecule type" value="Genomic_DNA"/>
</dbReference>